<feature type="domain" description="Helitron helicase-like" evidence="1">
    <location>
        <begin position="309"/>
        <end position="413"/>
    </location>
</feature>
<dbReference type="Proteomes" id="UP000886523">
    <property type="component" value="Unassembled WGS sequence"/>
</dbReference>
<proteinExistence type="predicted"/>
<dbReference type="EMBL" id="MU129196">
    <property type="protein sequence ID" value="KAF9504776.1"/>
    <property type="molecule type" value="Genomic_DNA"/>
</dbReference>
<evidence type="ECO:0000313" key="3">
    <source>
        <dbReference type="Proteomes" id="UP000886523"/>
    </source>
</evidence>
<gene>
    <name evidence="2" type="ORF">BS47DRAFT_1252236</name>
</gene>
<dbReference type="AlphaFoldDB" id="A0A9P6AFH5"/>
<dbReference type="PANTHER" id="PTHR45786">
    <property type="entry name" value="DNA BINDING PROTEIN-LIKE"/>
    <property type="match status" value="1"/>
</dbReference>
<evidence type="ECO:0000259" key="1">
    <source>
        <dbReference type="Pfam" id="PF14214"/>
    </source>
</evidence>
<dbReference type="OrthoDB" id="2272314at2759"/>
<protein>
    <recommendedName>
        <fullName evidence="1">Helitron helicase-like domain-containing protein</fullName>
    </recommendedName>
</protein>
<dbReference type="InterPro" id="IPR025476">
    <property type="entry name" value="Helitron_helicase-like"/>
</dbReference>
<dbReference type="PANTHER" id="PTHR45786:SF74">
    <property type="entry name" value="ATP-DEPENDENT DNA HELICASE"/>
    <property type="match status" value="1"/>
</dbReference>
<feature type="non-terminal residue" evidence="2">
    <location>
        <position position="413"/>
    </location>
</feature>
<accession>A0A9P6AFH5</accession>
<name>A0A9P6AFH5_9AGAM</name>
<comment type="caution">
    <text evidence="2">The sequence shown here is derived from an EMBL/GenBank/DDBJ whole genome shotgun (WGS) entry which is preliminary data.</text>
</comment>
<keyword evidence="3" id="KW-1185">Reference proteome</keyword>
<dbReference type="Pfam" id="PF14214">
    <property type="entry name" value="Helitron_like_N"/>
    <property type="match status" value="1"/>
</dbReference>
<organism evidence="2 3">
    <name type="scientific">Hydnum rufescens UP504</name>
    <dbReference type="NCBI Taxonomy" id="1448309"/>
    <lineage>
        <taxon>Eukaryota</taxon>
        <taxon>Fungi</taxon>
        <taxon>Dikarya</taxon>
        <taxon>Basidiomycota</taxon>
        <taxon>Agaricomycotina</taxon>
        <taxon>Agaricomycetes</taxon>
        <taxon>Cantharellales</taxon>
        <taxon>Hydnaceae</taxon>
        <taxon>Hydnum</taxon>
    </lineage>
</organism>
<evidence type="ECO:0000313" key="2">
    <source>
        <dbReference type="EMBL" id="KAF9504776.1"/>
    </source>
</evidence>
<reference evidence="2" key="1">
    <citation type="journal article" date="2020" name="Nat. Commun.">
        <title>Large-scale genome sequencing of mycorrhizal fungi provides insights into the early evolution of symbiotic traits.</title>
        <authorList>
            <person name="Miyauchi S."/>
            <person name="Kiss E."/>
            <person name="Kuo A."/>
            <person name="Drula E."/>
            <person name="Kohler A."/>
            <person name="Sanchez-Garcia M."/>
            <person name="Morin E."/>
            <person name="Andreopoulos B."/>
            <person name="Barry K.W."/>
            <person name="Bonito G."/>
            <person name="Buee M."/>
            <person name="Carver A."/>
            <person name="Chen C."/>
            <person name="Cichocki N."/>
            <person name="Clum A."/>
            <person name="Culley D."/>
            <person name="Crous P.W."/>
            <person name="Fauchery L."/>
            <person name="Girlanda M."/>
            <person name="Hayes R.D."/>
            <person name="Keri Z."/>
            <person name="LaButti K."/>
            <person name="Lipzen A."/>
            <person name="Lombard V."/>
            <person name="Magnuson J."/>
            <person name="Maillard F."/>
            <person name="Murat C."/>
            <person name="Nolan M."/>
            <person name="Ohm R.A."/>
            <person name="Pangilinan J."/>
            <person name="Pereira M.F."/>
            <person name="Perotto S."/>
            <person name="Peter M."/>
            <person name="Pfister S."/>
            <person name="Riley R."/>
            <person name="Sitrit Y."/>
            <person name="Stielow J.B."/>
            <person name="Szollosi G."/>
            <person name="Zifcakova L."/>
            <person name="Stursova M."/>
            <person name="Spatafora J.W."/>
            <person name="Tedersoo L."/>
            <person name="Vaario L.M."/>
            <person name="Yamada A."/>
            <person name="Yan M."/>
            <person name="Wang P."/>
            <person name="Xu J."/>
            <person name="Bruns T."/>
            <person name="Baldrian P."/>
            <person name="Vilgalys R."/>
            <person name="Dunand C."/>
            <person name="Henrissat B."/>
            <person name="Grigoriev I.V."/>
            <person name="Hibbett D."/>
            <person name="Nagy L.G."/>
            <person name="Martin F.M."/>
        </authorList>
    </citation>
    <scope>NUCLEOTIDE SEQUENCE</scope>
    <source>
        <strain evidence="2">UP504</strain>
    </source>
</reference>
<sequence>MTVQCSNCGALHWMVEKRSDSSLIHPIFGRCCQRGKVSLPPMRIPPEPLYSLLSMQLDFDPNYILPAIQHECSRNYLNNIQKYNAAFAFLSLGVKIDERITGAGGGPYAFRIHGQLSHLHGALLPEAGHDISYAQMYIHDTQEALAHAHQQRVARNQGTTPEIMLELQDMMHANNPYIPMYRTAHEILLALPVAQRNVECRIHLDESADQRHYNLPQADQIAAILPGDGENATHGRDIVLRLWQGENGLQRIYEDSPTYTPLLYVLLFPYGETGFRRGNHSMVSYTRFWAYRLHNRMLPAHGAHPAQMEPTTIFRSGRLSHQLIVDVWACVEQLNLCWIRQNQATIRSELYGGLVDAMNGNQNANAAALGQQIILPSSHIGSPRHMMQLYQDTMAAARFYGPATYFITVTANP</sequence>